<dbReference type="GeneID" id="26644571"/>
<sequence>MARITKETKTVSDGYSREDRETTLNYDYENQEWIAYSSVPTHITRMTKLYGDDVEVLERLESGTAVLVRAKLPKSAIGFRKLMSEERRQELSERAKRAFGH</sequence>
<dbReference type="Proteomes" id="UP000033809">
    <property type="component" value="Segment"/>
</dbReference>
<name>A0A0F6N4H9_9CAUD</name>
<dbReference type="OrthoDB" id="17467at10239"/>
<gene>
    <name evidence="1" type="ORF">SA97_002</name>
</gene>
<reference evidence="1 2" key="2">
    <citation type="journal article" date="2015" name="Viruses">
        <title>Isolation and Genome Characterization of the Virulent Staphylococcus aureus Bacteriophage SA97.</title>
        <authorList>
            <person name="Chang Y."/>
            <person name="Shin H."/>
            <person name="Lee J.H."/>
            <person name="Park C.J."/>
            <person name="Paik S.Y."/>
            <person name="Ryu S."/>
        </authorList>
    </citation>
    <scope>NUCLEOTIDE SEQUENCE [LARGE SCALE GENOMIC DNA]</scope>
</reference>
<keyword evidence="2" id="KW-1185">Reference proteome</keyword>
<dbReference type="RefSeq" id="YP_009218412.1">
    <property type="nucleotide sequence ID" value="NC_029010.1"/>
</dbReference>
<dbReference type="EMBL" id="KJ716334">
    <property type="protein sequence ID" value="AHZ95660.1"/>
    <property type="molecule type" value="Genomic_DNA"/>
</dbReference>
<reference evidence="2" key="1">
    <citation type="submission" date="2014-04" db="EMBL/GenBank/DDBJ databases">
        <title>Complete genome sequence of Staphylococcus aureus bacteriophage SA97.</title>
        <authorList>
            <person name="Chang Y."/>
            <person name="Ryu S."/>
        </authorList>
    </citation>
    <scope>NUCLEOTIDE SEQUENCE [LARGE SCALE GENOMIC DNA]</scope>
</reference>
<protein>
    <submittedName>
        <fullName evidence="1">Uncharacterized protein</fullName>
    </submittedName>
</protein>
<dbReference type="KEGG" id="vg:26644571"/>
<evidence type="ECO:0000313" key="2">
    <source>
        <dbReference type="Proteomes" id="UP000033809"/>
    </source>
</evidence>
<organism evidence="1 2">
    <name type="scientific">Staphylococcus phage SA97</name>
    <dbReference type="NCBI Taxonomy" id="1498171"/>
    <lineage>
        <taxon>Viruses</taxon>
        <taxon>Duplodnaviria</taxon>
        <taxon>Heunggongvirae</taxon>
        <taxon>Uroviricota</taxon>
        <taxon>Caudoviricetes</taxon>
        <taxon>Azeredovirinae</taxon>
        <taxon>Dubowvirus</taxon>
        <taxon>Dubowvirus SA97</taxon>
    </lineage>
</organism>
<accession>A0A0F6N4H9</accession>
<evidence type="ECO:0000313" key="1">
    <source>
        <dbReference type="EMBL" id="AHZ95660.1"/>
    </source>
</evidence>
<proteinExistence type="predicted"/>